<name>A0A9N9J0I1_9GLOM</name>
<protein>
    <submittedName>
        <fullName evidence="2">8612_t:CDS:1</fullName>
    </submittedName>
</protein>
<feature type="non-terminal residue" evidence="2">
    <location>
        <position position="1"/>
    </location>
</feature>
<evidence type="ECO:0000256" key="1">
    <source>
        <dbReference type="SAM" id="MobiDB-lite"/>
    </source>
</evidence>
<dbReference type="EMBL" id="CAJVPY010016855">
    <property type="protein sequence ID" value="CAG8759141.1"/>
    <property type="molecule type" value="Genomic_DNA"/>
</dbReference>
<organism evidence="2 3">
    <name type="scientific">Dentiscutata erythropus</name>
    <dbReference type="NCBI Taxonomy" id="1348616"/>
    <lineage>
        <taxon>Eukaryota</taxon>
        <taxon>Fungi</taxon>
        <taxon>Fungi incertae sedis</taxon>
        <taxon>Mucoromycota</taxon>
        <taxon>Glomeromycotina</taxon>
        <taxon>Glomeromycetes</taxon>
        <taxon>Diversisporales</taxon>
        <taxon>Gigasporaceae</taxon>
        <taxon>Dentiscutata</taxon>
    </lineage>
</organism>
<gene>
    <name evidence="2" type="ORF">DERYTH_LOCUS17647</name>
</gene>
<sequence length="123" mass="13952">ADPSIKRRFSLKRNPQPQERRDVLKKRTKNLAWDILPPLGTYYDDYEDQVSRLCGISAAMGDSCGYFESLAFFGAYHNTEDDTDTFGYYCPTVCDPSFGIIVKFNESAVVECESTYVAIYEAS</sequence>
<accession>A0A9N9J0I1</accession>
<dbReference type="AlphaFoldDB" id="A0A9N9J0I1"/>
<keyword evidence="3" id="KW-1185">Reference proteome</keyword>
<proteinExistence type="predicted"/>
<dbReference type="OrthoDB" id="2432890at2759"/>
<reference evidence="2" key="1">
    <citation type="submission" date="2021-06" db="EMBL/GenBank/DDBJ databases">
        <authorList>
            <person name="Kallberg Y."/>
            <person name="Tangrot J."/>
            <person name="Rosling A."/>
        </authorList>
    </citation>
    <scope>NUCLEOTIDE SEQUENCE</scope>
    <source>
        <strain evidence="2">MA453B</strain>
    </source>
</reference>
<evidence type="ECO:0000313" key="3">
    <source>
        <dbReference type="Proteomes" id="UP000789405"/>
    </source>
</evidence>
<dbReference type="Proteomes" id="UP000789405">
    <property type="component" value="Unassembled WGS sequence"/>
</dbReference>
<comment type="caution">
    <text evidence="2">The sequence shown here is derived from an EMBL/GenBank/DDBJ whole genome shotgun (WGS) entry which is preliminary data.</text>
</comment>
<evidence type="ECO:0000313" key="2">
    <source>
        <dbReference type="EMBL" id="CAG8759141.1"/>
    </source>
</evidence>
<feature type="compositionally biased region" description="Basic residues" evidence="1">
    <location>
        <begin position="1"/>
        <end position="11"/>
    </location>
</feature>
<feature type="region of interest" description="Disordered" evidence="1">
    <location>
        <begin position="1"/>
        <end position="21"/>
    </location>
</feature>